<evidence type="ECO:0000313" key="3">
    <source>
        <dbReference type="EMBL" id="VAW38908.1"/>
    </source>
</evidence>
<sequence length="100" mass="11240">MCNWGWMGGGMWWPHGFGFLSGLLMLAALIFIIYLFLKRFNPPTGQKCPSCQGRIQAAFLRCPHCGAALKHHCRRCSTIIETGWQYCPSCEAGINETKES</sequence>
<keyword evidence="1" id="KW-0812">Transmembrane</keyword>
<organism evidence="3">
    <name type="scientific">hydrothermal vent metagenome</name>
    <dbReference type="NCBI Taxonomy" id="652676"/>
    <lineage>
        <taxon>unclassified sequences</taxon>
        <taxon>metagenomes</taxon>
        <taxon>ecological metagenomes</taxon>
    </lineage>
</organism>
<name>A0A3B0V5S2_9ZZZZ</name>
<dbReference type="Pfam" id="PF12773">
    <property type="entry name" value="DZR"/>
    <property type="match status" value="1"/>
</dbReference>
<feature type="transmembrane region" description="Helical" evidence="1">
    <location>
        <begin position="12"/>
        <end position="37"/>
    </location>
</feature>
<proteinExistence type="predicted"/>
<dbReference type="InterPro" id="IPR025874">
    <property type="entry name" value="DZR"/>
</dbReference>
<keyword evidence="1" id="KW-1133">Transmembrane helix</keyword>
<protein>
    <recommendedName>
        <fullName evidence="2">DZANK-type domain-containing protein</fullName>
    </recommendedName>
</protein>
<dbReference type="AlphaFoldDB" id="A0A3B0V5S2"/>
<gene>
    <name evidence="3" type="ORF">MNBD_DELTA03-384</name>
</gene>
<keyword evidence="1" id="KW-0472">Membrane</keyword>
<accession>A0A3B0V5S2</accession>
<feature type="domain" description="DZANK-type" evidence="2">
    <location>
        <begin position="48"/>
        <end position="91"/>
    </location>
</feature>
<evidence type="ECO:0000256" key="1">
    <source>
        <dbReference type="SAM" id="Phobius"/>
    </source>
</evidence>
<reference evidence="3" key="1">
    <citation type="submission" date="2018-06" db="EMBL/GenBank/DDBJ databases">
        <authorList>
            <person name="Zhirakovskaya E."/>
        </authorList>
    </citation>
    <scope>NUCLEOTIDE SEQUENCE</scope>
</reference>
<evidence type="ECO:0000259" key="2">
    <source>
        <dbReference type="Pfam" id="PF12773"/>
    </source>
</evidence>
<dbReference type="EMBL" id="UOEX01000269">
    <property type="protein sequence ID" value="VAW38908.1"/>
    <property type="molecule type" value="Genomic_DNA"/>
</dbReference>